<protein>
    <submittedName>
        <fullName evidence="5">L-alanine-DL-glutamate epimerase-like enolase superfamily enzyme</fullName>
    </submittedName>
</protein>
<evidence type="ECO:0000259" key="4">
    <source>
        <dbReference type="SMART" id="SM00922"/>
    </source>
</evidence>
<evidence type="ECO:0000313" key="6">
    <source>
        <dbReference type="Proteomes" id="UP000776164"/>
    </source>
</evidence>
<dbReference type="SMART" id="SM00922">
    <property type="entry name" value="MR_MLE"/>
    <property type="match status" value="1"/>
</dbReference>
<dbReference type="Proteomes" id="UP000776164">
    <property type="component" value="Unassembled WGS sequence"/>
</dbReference>
<dbReference type="Gene3D" id="3.30.390.10">
    <property type="entry name" value="Enolase-like, N-terminal domain"/>
    <property type="match status" value="1"/>
</dbReference>
<evidence type="ECO:0000256" key="2">
    <source>
        <dbReference type="ARBA" id="ARBA00022723"/>
    </source>
</evidence>
<dbReference type="RefSeq" id="WP_205106562.1">
    <property type="nucleotide sequence ID" value="NZ_BAAAHT010000018.1"/>
</dbReference>
<reference evidence="5 6" key="1">
    <citation type="submission" date="2021-01" db="EMBL/GenBank/DDBJ databases">
        <title>Sequencing the genomes of 1000 actinobacteria strains.</title>
        <authorList>
            <person name="Klenk H.-P."/>
        </authorList>
    </citation>
    <scope>NUCLEOTIDE SEQUENCE [LARGE SCALE GENOMIC DNA]</scope>
    <source>
        <strain evidence="5 6">DSM 13057</strain>
    </source>
</reference>
<feature type="domain" description="Mandelate racemase/muconate lactonizing enzyme C-terminal" evidence="4">
    <location>
        <begin position="127"/>
        <end position="232"/>
    </location>
</feature>
<dbReference type="SFLD" id="SFLDS00001">
    <property type="entry name" value="Enolase"/>
    <property type="match status" value="1"/>
</dbReference>
<dbReference type="InterPro" id="IPR013341">
    <property type="entry name" value="Mandelate_racemase_N_dom"/>
</dbReference>
<organism evidence="5 6">
    <name type="scientific">Subtercola frigoramans</name>
    <dbReference type="NCBI Taxonomy" id="120298"/>
    <lineage>
        <taxon>Bacteria</taxon>
        <taxon>Bacillati</taxon>
        <taxon>Actinomycetota</taxon>
        <taxon>Actinomycetes</taxon>
        <taxon>Micrococcales</taxon>
        <taxon>Microbacteriaceae</taxon>
        <taxon>Subtercola</taxon>
    </lineage>
</organism>
<dbReference type="PANTHER" id="PTHR13794">
    <property type="entry name" value="ENOLASE SUPERFAMILY, MANDELATE RACEMASE"/>
    <property type="match status" value="1"/>
</dbReference>
<dbReference type="SUPFAM" id="SSF51604">
    <property type="entry name" value="Enolase C-terminal domain-like"/>
    <property type="match status" value="1"/>
</dbReference>
<dbReference type="InterPro" id="IPR036849">
    <property type="entry name" value="Enolase-like_C_sf"/>
</dbReference>
<dbReference type="SUPFAM" id="SSF54826">
    <property type="entry name" value="Enolase N-terminal domain-like"/>
    <property type="match status" value="1"/>
</dbReference>
<sequence>MIITSIDTFRRDDNFALVRVRTDDGAEGWGQTSPYLASQSAALIESTVSTFFLGTNPWDLEATIETMVRATWKFYGTVLWRALCGIDTAVWDLLGKATGQPVYRLIGGKLRDSIPLYGSSMRRDISPQDEADRLVGLQRSHGFGAFKIRIGDNMGRDRDVYRGRTEEIIRVCRERLGDGVVLHADANSGYSVAEAIRVGRLLEDQGYGHFEEPCPYPQIENTARVAAALDIPIAAGEQDQLLDQFHRIIQMRGVDIIQPDIGYCGGISRARRVTSMAEAAGIPTTPHCANQSMLQMFTLHLAVSQPSVYQFQEWNIEPFEWVNGYFDGLPEVIDGSVTLTEDPGWGVEIDPDFVAKALKTRSAL</sequence>
<evidence type="ECO:0000256" key="3">
    <source>
        <dbReference type="ARBA" id="ARBA00022842"/>
    </source>
</evidence>
<accession>A0ABS2L1Q6</accession>
<dbReference type="Pfam" id="PF13378">
    <property type="entry name" value="MR_MLE_C"/>
    <property type="match status" value="1"/>
</dbReference>
<keyword evidence="3" id="KW-0460">Magnesium</keyword>
<dbReference type="InterPro" id="IPR046945">
    <property type="entry name" value="RHMD-like"/>
</dbReference>
<dbReference type="EMBL" id="JAFBBU010000001">
    <property type="protein sequence ID" value="MBM7470871.1"/>
    <property type="molecule type" value="Genomic_DNA"/>
</dbReference>
<evidence type="ECO:0000256" key="1">
    <source>
        <dbReference type="ARBA" id="ARBA00001946"/>
    </source>
</evidence>
<dbReference type="InterPro" id="IPR013342">
    <property type="entry name" value="Mandelate_racemase_C"/>
</dbReference>
<evidence type="ECO:0000313" key="5">
    <source>
        <dbReference type="EMBL" id="MBM7470871.1"/>
    </source>
</evidence>
<keyword evidence="2" id="KW-0479">Metal-binding</keyword>
<dbReference type="InterPro" id="IPR029017">
    <property type="entry name" value="Enolase-like_N"/>
</dbReference>
<dbReference type="CDD" id="cd03316">
    <property type="entry name" value="MR_like"/>
    <property type="match status" value="1"/>
</dbReference>
<dbReference type="Pfam" id="PF02746">
    <property type="entry name" value="MR_MLE_N"/>
    <property type="match status" value="1"/>
</dbReference>
<proteinExistence type="predicted"/>
<keyword evidence="6" id="KW-1185">Reference proteome</keyword>
<dbReference type="SFLD" id="SFLDG00179">
    <property type="entry name" value="mandelate_racemase"/>
    <property type="match status" value="1"/>
</dbReference>
<gene>
    <name evidence="5" type="ORF">JOE66_000505</name>
</gene>
<dbReference type="InterPro" id="IPR029065">
    <property type="entry name" value="Enolase_C-like"/>
</dbReference>
<comment type="caution">
    <text evidence="5">The sequence shown here is derived from an EMBL/GenBank/DDBJ whole genome shotgun (WGS) entry which is preliminary data.</text>
</comment>
<comment type="cofactor">
    <cofactor evidence="1">
        <name>Mg(2+)</name>
        <dbReference type="ChEBI" id="CHEBI:18420"/>
    </cofactor>
</comment>
<dbReference type="PANTHER" id="PTHR13794:SF58">
    <property type="entry name" value="MITOCHONDRIAL ENOLASE SUPERFAMILY MEMBER 1"/>
    <property type="match status" value="1"/>
</dbReference>
<name>A0ABS2L1Q6_9MICO</name>
<dbReference type="Gene3D" id="3.20.20.120">
    <property type="entry name" value="Enolase-like C-terminal domain"/>
    <property type="match status" value="1"/>
</dbReference>